<proteinExistence type="inferred from homology"/>
<dbReference type="SUPFAM" id="SSF53590">
    <property type="entry name" value="Nucleoside hydrolase"/>
    <property type="match status" value="1"/>
</dbReference>
<dbReference type="InterPro" id="IPR001910">
    <property type="entry name" value="Inosine/uridine_hydrolase_dom"/>
</dbReference>
<feature type="domain" description="Inosine/uridine-preferring nucleoside hydrolase" evidence="2">
    <location>
        <begin position="16"/>
        <end position="64"/>
    </location>
</feature>
<dbReference type="InterPro" id="IPR036452">
    <property type="entry name" value="Ribo_hydro-like"/>
</dbReference>
<accession>A0ABP0MQY4</accession>
<evidence type="ECO:0000313" key="3">
    <source>
        <dbReference type="EMBL" id="CAK9053893.1"/>
    </source>
</evidence>
<dbReference type="EMBL" id="CAXAMN010019224">
    <property type="protein sequence ID" value="CAK9053893.1"/>
    <property type="molecule type" value="Genomic_DNA"/>
</dbReference>
<dbReference type="Pfam" id="PF01156">
    <property type="entry name" value="IU_nuc_hydro"/>
    <property type="match status" value="2"/>
</dbReference>
<organism evidence="3 4">
    <name type="scientific">Durusdinium trenchii</name>
    <dbReference type="NCBI Taxonomy" id="1381693"/>
    <lineage>
        <taxon>Eukaryota</taxon>
        <taxon>Sar</taxon>
        <taxon>Alveolata</taxon>
        <taxon>Dinophyceae</taxon>
        <taxon>Suessiales</taxon>
        <taxon>Symbiodiniaceae</taxon>
        <taxon>Durusdinium</taxon>
    </lineage>
</organism>
<evidence type="ECO:0000259" key="2">
    <source>
        <dbReference type="Pfam" id="PF01156"/>
    </source>
</evidence>
<feature type="domain" description="Inosine/uridine-preferring nucleoside hydrolase" evidence="2">
    <location>
        <begin position="87"/>
        <end position="392"/>
    </location>
</feature>
<evidence type="ECO:0000313" key="4">
    <source>
        <dbReference type="Proteomes" id="UP001642484"/>
    </source>
</evidence>
<dbReference type="Gene3D" id="3.90.245.10">
    <property type="entry name" value="Ribonucleoside hydrolase-like"/>
    <property type="match status" value="1"/>
</dbReference>
<dbReference type="PANTHER" id="PTHR46190">
    <property type="entry name" value="SI:CH211-201H21.5-RELATED"/>
    <property type="match status" value="1"/>
</dbReference>
<comment type="similarity">
    <text evidence="1">Belongs to the IUNH family.</text>
</comment>
<dbReference type="InterPro" id="IPR052775">
    <property type="entry name" value="IUN_hydrolase"/>
</dbReference>
<protein>
    <recommendedName>
        <fullName evidence="2">Inosine/uridine-preferring nucleoside hydrolase domain-containing protein</fullName>
    </recommendedName>
</protein>
<name>A0ABP0MQY4_9DINO</name>
<gene>
    <name evidence="3" type="ORF">CCMP2556_LOCUS27014</name>
</gene>
<comment type="caution">
    <text evidence="3">The sequence shown here is derived from an EMBL/GenBank/DDBJ whole genome shotgun (WGS) entry which is preliminary data.</text>
</comment>
<sequence length="400" mass="43011">MALAPHTESGGQRWLVVDTDAGVDDAFALCMALKLAEKSHFVLKLITCCFGNCSVEQVGMNVAKCGPSPSPCRAPLLVAPKATLPGLHACEVPPSLIRVVLGASGPLKQQEASNATHFHGNDGLGDATPPLDAAFLTAIGAVGFGAAVTALRELLAVAKKEGAEVTLVTLGPLTNLASALKEDAELPLLLHDLVVMGCCGNGRGNHGRVTEFNIHADPEAAAEVFARSWPQLTVSSWDLTVFATVPWPRFDQLLRSETQVGKFLAAISQLPYVQKRQTSSCSRGSHQSCWAFLASSVLELCAPVLRHVEHPAGTGFWQLQSQPGAIICDAITMAMVLQPEIILRSRLVHIEVELSGAITRGQTVVDWGTCFDGAHRPKHLRWVEEVDMELFYRMLRETMT</sequence>
<reference evidence="3 4" key="1">
    <citation type="submission" date="2024-02" db="EMBL/GenBank/DDBJ databases">
        <authorList>
            <person name="Chen Y."/>
            <person name="Shah S."/>
            <person name="Dougan E. K."/>
            <person name="Thang M."/>
            <person name="Chan C."/>
        </authorList>
    </citation>
    <scope>NUCLEOTIDE SEQUENCE [LARGE SCALE GENOMIC DNA]</scope>
</reference>
<dbReference type="Proteomes" id="UP001642484">
    <property type="component" value="Unassembled WGS sequence"/>
</dbReference>
<keyword evidence="4" id="KW-1185">Reference proteome</keyword>
<evidence type="ECO:0000256" key="1">
    <source>
        <dbReference type="ARBA" id="ARBA00009176"/>
    </source>
</evidence>
<dbReference type="PANTHER" id="PTHR46190:SF1">
    <property type="entry name" value="SI:CH211-201H21.5"/>
    <property type="match status" value="1"/>
</dbReference>